<dbReference type="EMBL" id="LT629749">
    <property type="protein sequence ID" value="SDT16935.1"/>
    <property type="molecule type" value="Genomic_DNA"/>
</dbReference>
<evidence type="ECO:0000259" key="2">
    <source>
        <dbReference type="Pfam" id="PF01926"/>
    </source>
</evidence>
<feature type="domain" description="G" evidence="2">
    <location>
        <begin position="64"/>
        <end position="184"/>
    </location>
</feature>
<dbReference type="STRING" id="546871.SAMN04488543_3198"/>
<evidence type="ECO:0000313" key="4">
    <source>
        <dbReference type="Proteomes" id="UP000199092"/>
    </source>
</evidence>
<reference evidence="3 4" key="1">
    <citation type="submission" date="2016-10" db="EMBL/GenBank/DDBJ databases">
        <authorList>
            <person name="de Groot N.N."/>
        </authorList>
    </citation>
    <scope>NUCLEOTIDE SEQUENCE [LARGE SCALE GENOMIC DNA]</scope>
    <source>
        <strain evidence="3 4">DSM 21741</strain>
    </source>
</reference>
<protein>
    <submittedName>
        <fullName evidence="3">50S ribosome-binding GTPase</fullName>
    </submittedName>
</protein>
<dbReference type="RefSeq" id="WP_091414026.1">
    <property type="nucleotide sequence ID" value="NZ_LT629749.1"/>
</dbReference>
<evidence type="ECO:0000256" key="1">
    <source>
        <dbReference type="SAM" id="Phobius"/>
    </source>
</evidence>
<dbReference type="GO" id="GO:0005525">
    <property type="term" value="F:GTP binding"/>
    <property type="evidence" value="ECO:0007669"/>
    <property type="project" value="InterPro"/>
</dbReference>
<dbReference type="Proteomes" id="UP000199092">
    <property type="component" value="Chromosome I"/>
</dbReference>
<evidence type="ECO:0000313" key="3">
    <source>
        <dbReference type="EMBL" id="SDT16935.1"/>
    </source>
</evidence>
<keyword evidence="1" id="KW-0472">Membrane</keyword>
<dbReference type="GO" id="GO:0000028">
    <property type="term" value="P:ribosomal small subunit assembly"/>
    <property type="evidence" value="ECO:0007669"/>
    <property type="project" value="TreeGrafter"/>
</dbReference>
<dbReference type="GO" id="GO:0043024">
    <property type="term" value="F:ribosomal small subunit binding"/>
    <property type="evidence" value="ECO:0007669"/>
    <property type="project" value="TreeGrafter"/>
</dbReference>
<dbReference type="InterPro" id="IPR006073">
    <property type="entry name" value="GTP-bd"/>
</dbReference>
<dbReference type="Pfam" id="PF01926">
    <property type="entry name" value="MMR_HSR1"/>
    <property type="match status" value="1"/>
</dbReference>
<dbReference type="AlphaFoldDB" id="A0A1H1Y6C1"/>
<dbReference type="SUPFAM" id="SSF52540">
    <property type="entry name" value="P-loop containing nucleoside triphosphate hydrolases"/>
    <property type="match status" value="1"/>
</dbReference>
<keyword evidence="4" id="KW-1185">Reference proteome</keyword>
<gene>
    <name evidence="3" type="ORF">SAMN04488543_3198</name>
</gene>
<keyword evidence="1" id="KW-1133">Transmembrane helix</keyword>
<feature type="transmembrane region" description="Helical" evidence="1">
    <location>
        <begin position="438"/>
        <end position="463"/>
    </location>
</feature>
<proteinExistence type="predicted"/>
<dbReference type="InterPro" id="IPR005662">
    <property type="entry name" value="GTPase_Era-like"/>
</dbReference>
<sequence length="553" mass="59107">MAGKGVALLRRPDETARLVTRVRALGEAADLCEGRVDADAVLEARRVVTQTDRRLAVSGAATVVALAGATGSGKSSTFNALTGTDLATVGVRRPTTSTALACSFGDDSAEELLDWLAIPRRHALEADPRLATGLDGLVLLDLPDHDSTEVAHRMEVDRLVQLVDMLVWVVDPQKYADAALHERYLKPLASHVDVMMVVLNQVDTLTPEQQDQCLRDLRRLLASEGLGAAEVLGVSARTGEGLDQLRARLGRRIADKRAAARRLAADVEAAAAGLVRASGEEKLPTLSAGTVDTLTTQLAQAAGVPVVVEAVDKAWRLRGGLATGWPVLAWLAKFKPDPLRRLHLDRLGAGGRRREIDPSGVGRTSLPATTGVQQARVDTALRSLADTASAGLGRGWVDAVRSAARSGQGELPDALDRAVAGTDLDLAGHRRWWQAVRVLQWVLVAAVVAGLVWLGSAFVLAYLRLPPLPDVLWWGLPAPTVLTLGGVVAGLLVAALSRIGVVVGARRRARRARLALRRSVAAVADRLVVEPLRLERQRYDDARVALDRARNAR</sequence>
<dbReference type="Gene3D" id="3.40.50.300">
    <property type="entry name" value="P-loop containing nucleotide triphosphate hydrolases"/>
    <property type="match status" value="1"/>
</dbReference>
<dbReference type="PANTHER" id="PTHR42698">
    <property type="entry name" value="GTPASE ERA"/>
    <property type="match status" value="1"/>
</dbReference>
<name>A0A1H1Y6C1_9ACTN</name>
<accession>A0A1H1Y6C1</accession>
<dbReference type="OrthoDB" id="974105at2"/>
<dbReference type="PANTHER" id="PTHR42698:SF1">
    <property type="entry name" value="GTPASE ERA, MITOCHONDRIAL"/>
    <property type="match status" value="1"/>
</dbReference>
<organism evidence="3 4">
    <name type="scientific">Friedmanniella luteola</name>
    <dbReference type="NCBI Taxonomy" id="546871"/>
    <lineage>
        <taxon>Bacteria</taxon>
        <taxon>Bacillati</taxon>
        <taxon>Actinomycetota</taxon>
        <taxon>Actinomycetes</taxon>
        <taxon>Propionibacteriales</taxon>
        <taxon>Nocardioidaceae</taxon>
        <taxon>Friedmanniella</taxon>
    </lineage>
</organism>
<feature type="transmembrane region" description="Helical" evidence="1">
    <location>
        <begin position="483"/>
        <end position="505"/>
    </location>
</feature>
<keyword evidence="1" id="KW-0812">Transmembrane</keyword>
<dbReference type="GO" id="GO:0019843">
    <property type="term" value="F:rRNA binding"/>
    <property type="evidence" value="ECO:0007669"/>
    <property type="project" value="TreeGrafter"/>
</dbReference>
<dbReference type="GO" id="GO:0005829">
    <property type="term" value="C:cytosol"/>
    <property type="evidence" value="ECO:0007669"/>
    <property type="project" value="TreeGrafter"/>
</dbReference>
<dbReference type="InterPro" id="IPR027417">
    <property type="entry name" value="P-loop_NTPase"/>
</dbReference>